<keyword evidence="1" id="KW-0378">Hydrolase</keyword>
<reference evidence="1" key="1">
    <citation type="submission" date="2022-11" db="EMBL/GenBank/DDBJ databases">
        <title>beta-Carotene-producing bacterium, Jeongeuplla avenae sp. nov., alleviates the salt stress of Arabidopsis seedlings.</title>
        <authorList>
            <person name="Jiang L."/>
            <person name="Lee J."/>
        </authorList>
    </citation>
    <scope>NUCLEOTIDE SEQUENCE</scope>
    <source>
        <strain evidence="1">DY_R2A_6</strain>
    </source>
</reference>
<protein>
    <submittedName>
        <fullName evidence="1">Signal peptidase I</fullName>
        <ecNumber evidence="1">3.4.21.89</ecNumber>
    </submittedName>
</protein>
<accession>A0ACD4NJD7</accession>
<name>A0ACD4NJD7_9HYPH</name>
<dbReference type="Proteomes" id="UP001163223">
    <property type="component" value="Chromosome"/>
</dbReference>
<evidence type="ECO:0000313" key="1">
    <source>
        <dbReference type="EMBL" id="WAJ26960.1"/>
    </source>
</evidence>
<evidence type="ECO:0000313" key="2">
    <source>
        <dbReference type="Proteomes" id="UP001163223"/>
    </source>
</evidence>
<dbReference type="EMBL" id="CP113520">
    <property type="protein sequence ID" value="WAJ26960.1"/>
    <property type="molecule type" value="Genomic_DNA"/>
</dbReference>
<organism evidence="1 2">
    <name type="scientific">Antarcticirhabdus aurantiaca</name>
    <dbReference type="NCBI Taxonomy" id="2606717"/>
    <lineage>
        <taxon>Bacteria</taxon>
        <taxon>Pseudomonadati</taxon>
        <taxon>Pseudomonadota</taxon>
        <taxon>Alphaproteobacteria</taxon>
        <taxon>Hyphomicrobiales</taxon>
        <taxon>Aurantimonadaceae</taxon>
        <taxon>Antarcticirhabdus</taxon>
    </lineage>
</organism>
<gene>
    <name evidence="1" type="primary">lepB</name>
    <name evidence="1" type="ORF">OXU80_19120</name>
</gene>
<proteinExistence type="predicted"/>
<dbReference type="EC" id="3.4.21.89" evidence="1"/>
<keyword evidence="2" id="KW-1185">Reference proteome</keyword>
<sequence length="228" mass="24339">MRKLVITVLVAATAILPSAAHAFRNFTVPSSSMEPVLGPGDVVTAALYGFDYDALAQGQPLTPSDDPTFQPKRGDVAFFSAEDGTVFVMRIVGLGGDRVQMVGGLLHLNGEPVPTRPTNAVPDLCTDGEACEFFRETPPGMDGGYVVMSQREDGIADSTEAFTVPEGHFFVMGDNRDNANDSRFVGSDFGMVGFVPREAMIGRLHAILYSPRPSPPFADRIAGFPALP</sequence>